<evidence type="ECO:0000313" key="5">
    <source>
        <dbReference type="Proteomes" id="UP000050911"/>
    </source>
</evidence>
<dbReference type="Gene3D" id="1.10.357.10">
    <property type="entry name" value="Tetracycline Repressor, domain 2"/>
    <property type="match status" value="1"/>
</dbReference>
<dbReference type="STRING" id="1302272.FC96_GL002140"/>
<feature type="domain" description="HTH tetR-type" evidence="3">
    <location>
        <begin position="2"/>
        <end position="62"/>
    </location>
</feature>
<dbReference type="AlphaFoldDB" id="A0A0R1HNC4"/>
<dbReference type="EMBL" id="AZCX01000005">
    <property type="protein sequence ID" value="KRK47935.1"/>
    <property type="molecule type" value="Genomic_DNA"/>
</dbReference>
<dbReference type="GO" id="GO:0003677">
    <property type="term" value="F:DNA binding"/>
    <property type="evidence" value="ECO:0007669"/>
    <property type="project" value="UniProtKB-UniRule"/>
</dbReference>
<name>A0A0R1HNC4_9LACO</name>
<dbReference type="RefSeq" id="WP_055679812.1">
    <property type="nucleotide sequence ID" value="NZ_AZCX01000005.1"/>
</dbReference>
<dbReference type="InterPro" id="IPR039532">
    <property type="entry name" value="TetR_C_Firmicutes"/>
</dbReference>
<dbReference type="InterPro" id="IPR009057">
    <property type="entry name" value="Homeodomain-like_sf"/>
</dbReference>
<comment type="caution">
    <text evidence="4">The sequence shown here is derived from an EMBL/GenBank/DDBJ whole genome shotgun (WGS) entry which is preliminary data.</text>
</comment>
<evidence type="ECO:0000313" key="4">
    <source>
        <dbReference type="EMBL" id="KRK47935.1"/>
    </source>
</evidence>
<accession>A0A0R1HNC4</accession>
<evidence type="ECO:0000256" key="2">
    <source>
        <dbReference type="PROSITE-ProRule" id="PRU00335"/>
    </source>
</evidence>
<dbReference type="Proteomes" id="UP000050911">
    <property type="component" value="Unassembled WGS sequence"/>
</dbReference>
<feature type="DNA-binding region" description="H-T-H motif" evidence="2">
    <location>
        <begin position="25"/>
        <end position="44"/>
    </location>
</feature>
<keyword evidence="1 2" id="KW-0238">DNA-binding</keyword>
<protein>
    <submittedName>
        <fullName evidence="4">TetR family transcriptional regulator</fullName>
    </submittedName>
</protein>
<organism evidence="4 5">
    <name type="scientific">Secundilactobacillus kimchicus JCM 15530</name>
    <dbReference type="NCBI Taxonomy" id="1302272"/>
    <lineage>
        <taxon>Bacteria</taxon>
        <taxon>Bacillati</taxon>
        <taxon>Bacillota</taxon>
        <taxon>Bacilli</taxon>
        <taxon>Lactobacillales</taxon>
        <taxon>Lactobacillaceae</taxon>
        <taxon>Secundilactobacillus</taxon>
    </lineage>
</organism>
<evidence type="ECO:0000256" key="1">
    <source>
        <dbReference type="ARBA" id="ARBA00023125"/>
    </source>
</evidence>
<dbReference type="InterPro" id="IPR050624">
    <property type="entry name" value="HTH-type_Tx_Regulator"/>
</dbReference>
<dbReference type="NCBIfam" id="TIGR02366">
    <property type="entry name" value="DHAK_reg"/>
    <property type="match status" value="1"/>
</dbReference>
<dbReference type="PANTHER" id="PTHR43479:SF7">
    <property type="entry name" value="TETR-FAMILY TRANSCRIPTIONAL REGULATOR"/>
    <property type="match status" value="1"/>
</dbReference>
<proteinExistence type="predicted"/>
<dbReference type="InterPro" id="IPR012738">
    <property type="entry name" value="Tscrpt_reg_DhaS"/>
</dbReference>
<dbReference type="PROSITE" id="PS50977">
    <property type="entry name" value="HTH_TETR_2"/>
    <property type="match status" value="1"/>
</dbReference>
<dbReference type="SUPFAM" id="SSF46689">
    <property type="entry name" value="Homeodomain-like"/>
    <property type="match status" value="1"/>
</dbReference>
<keyword evidence="5" id="KW-1185">Reference proteome</keyword>
<gene>
    <name evidence="4" type="ORF">FC96_GL002140</name>
</gene>
<dbReference type="InterPro" id="IPR001647">
    <property type="entry name" value="HTH_TetR"/>
</dbReference>
<reference evidence="4 5" key="1">
    <citation type="journal article" date="2015" name="Genome Announc.">
        <title>Expanding the biotechnology potential of lactobacilli through comparative genomics of 213 strains and associated genera.</title>
        <authorList>
            <person name="Sun Z."/>
            <person name="Harris H.M."/>
            <person name="McCann A."/>
            <person name="Guo C."/>
            <person name="Argimon S."/>
            <person name="Zhang W."/>
            <person name="Yang X."/>
            <person name="Jeffery I.B."/>
            <person name="Cooney J.C."/>
            <person name="Kagawa T.F."/>
            <person name="Liu W."/>
            <person name="Song Y."/>
            <person name="Salvetti E."/>
            <person name="Wrobel A."/>
            <person name="Rasinkangas P."/>
            <person name="Parkhill J."/>
            <person name="Rea M.C."/>
            <person name="O'Sullivan O."/>
            <person name="Ritari J."/>
            <person name="Douillard F.P."/>
            <person name="Paul Ross R."/>
            <person name="Yang R."/>
            <person name="Briner A.E."/>
            <person name="Felis G.E."/>
            <person name="de Vos W.M."/>
            <person name="Barrangou R."/>
            <person name="Klaenhammer T.R."/>
            <person name="Caufield P.W."/>
            <person name="Cui Y."/>
            <person name="Zhang H."/>
            <person name="O'Toole P.W."/>
        </authorList>
    </citation>
    <scope>NUCLEOTIDE SEQUENCE [LARGE SCALE GENOMIC DNA]</scope>
    <source>
        <strain evidence="4 5">JCM 15530</strain>
    </source>
</reference>
<evidence type="ECO:0000259" key="3">
    <source>
        <dbReference type="PROSITE" id="PS50977"/>
    </source>
</evidence>
<sequence length="193" mass="22567">MLKTQQKIATATKELVVSVPFDAVSVTAIMKQAQLRRQTFYDFYRDKYDVLAWIYQTEVGAAATKCETFRYWTQTVDQLLHYFQDNQTFYQRIFALDTQNAPETIIKAHFKTMIKQILADLAQTKHFSVDNRYSQFLQTALSTALYATINDWLTDQDRLPLTEERQFICNYLQDGIDGLTERQHPDSHSSVVR</sequence>
<dbReference type="PANTHER" id="PTHR43479">
    <property type="entry name" value="ACREF/ENVCD OPERON REPRESSOR-RELATED"/>
    <property type="match status" value="1"/>
</dbReference>
<dbReference type="Pfam" id="PF14278">
    <property type="entry name" value="TetR_C_8"/>
    <property type="match status" value="1"/>
</dbReference>
<dbReference type="PATRIC" id="fig|1302272.5.peg.2188"/>